<dbReference type="PRINTS" id="PR00783">
    <property type="entry name" value="MINTRINSICP"/>
</dbReference>
<name>A0ABV9C2V2_9GAMM</name>
<protein>
    <submittedName>
        <fullName evidence="11">Aquaporin</fullName>
    </submittedName>
</protein>
<feature type="compositionally biased region" description="Basic residues" evidence="9">
    <location>
        <begin position="241"/>
        <end position="250"/>
    </location>
</feature>
<reference evidence="12" key="1">
    <citation type="journal article" date="2019" name="Int. J. Syst. Evol. Microbiol.">
        <title>The Global Catalogue of Microorganisms (GCM) 10K type strain sequencing project: providing services to taxonomists for standard genome sequencing and annotation.</title>
        <authorList>
            <consortium name="The Broad Institute Genomics Platform"/>
            <consortium name="The Broad Institute Genome Sequencing Center for Infectious Disease"/>
            <person name="Wu L."/>
            <person name="Ma J."/>
        </authorList>
    </citation>
    <scope>NUCLEOTIDE SEQUENCE [LARGE SCALE GENOMIC DNA]</scope>
    <source>
        <strain evidence="12">CCM 4481</strain>
    </source>
</reference>
<dbReference type="Gene3D" id="1.20.1080.10">
    <property type="entry name" value="Glycerol uptake facilitator protein"/>
    <property type="match status" value="1"/>
</dbReference>
<dbReference type="InterPro" id="IPR022357">
    <property type="entry name" value="MIP_CS"/>
</dbReference>
<evidence type="ECO:0000256" key="10">
    <source>
        <dbReference type="SAM" id="Phobius"/>
    </source>
</evidence>
<keyword evidence="12" id="KW-1185">Reference proteome</keyword>
<evidence type="ECO:0000256" key="4">
    <source>
        <dbReference type="ARBA" id="ARBA00022475"/>
    </source>
</evidence>
<evidence type="ECO:0000256" key="8">
    <source>
        <dbReference type="RuleBase" id="RU000477"/>
    </source>
</evidence>
<keyword evidence="5 8" id="KW-0812">Transmembrane</keyword>
<feature type="transmembrane region" description="Helical" evidence="10">
    <location>
        <begin position="122"/>
        <end position="143"/>
    </location>
</feature>
<evidence type="ECO:0000256" key="9">
    <source>
        <dbReference type="SAM" id="MobiDB-lite"/>
    </source>
</evidence>
<feature type="region of interest" description="Disordered" evidence="9">
    <location>
        <begin position="221"/>
        <end position="250"/>
    </location>
</feature>
<dbReference type="PROSITE" id="PS00221">
    <property type="entry name" value="MIP"/>
    <property type="match status" value="1"/>
</dbReference>
<sequence>MSLSRKLLAEFLGTALLLATVVGSGIMGVALSHGNDGIALLANAAATAGALYVLIVLFGPISGAHFNPAVTLAMRLRGELGNREAAAYIVVQVVAAVAGVLLAHAMFDLPLLQPGTHERTGLAQWLSEAVATFGLLLTILLGARHRPTAIPALVASYIFTAYWFTASTSFANPAVTVARSLTQTFAGIRPIDVAGFVAAQLLGALVAYAAASLLIPSQTNTQADGMEPGRALPSSVSRPPSKQRRRKAAL</sequence>
<dbReference type="InterPro" id="IPR034294">
    <property type="entry name" value="Aquaporin_transptr"/>
</dbReference>
<keyword evidence="3 8" id="KW-0813">Transport</keyword>
<evidence type="ECO:0000313" key="11">
    <source>
        <dbReference type="EMBL" id="MFC4527256.1"/>
    </source>
</evidence>
<evidence type="ECO:0000313" key="12">
    <source>
        <dbReference type="Proteomes" id="UP001595961"/>
    </source>
</evidence>
<proteinExistence type="inferred from homology"/>
<comment type="subcellular location">
    <subcellularLocation>
        <location evidence="1">Cell membrane</location>
        <topology evidence="1">Multi-pass membrane protein</topology>
    </subcellularLocation>
</comment>
<dbReference type="Proteomes" id="UP001595961">
    <property type="component" value="Unassembled WGS sequence"/>
</dbReference>
<dbReference type="InterPro" id="IPR023271">
    <property type="entry name" value="Aquaporin-like"/>
</dbReference>
<gene>
    <name evidence="11" type="ORF">ACFO5W_11490</name>
</gene>
<feature type="transmembrane region" description="Helical" evidence="10">
    <location>
        <begin position="85"/>
        <end position="107"/>
    </location>
</feature>
<keyword evidence="4" id="KW-1003">Cell membrane</keyword>
<keyword evidence="6 10" id="KW-1133">Transmembrane helix</keyword>
<dbReference type="EMBL" id="JBHSGA010000017">
    <property type="protein sequence ID" value="MFC4527256.1"/>
    <property type="molecule type" value="Genomic_DNA"/>
</dbReference>
<dbReference type="InterPro" id="IPR000425">
    <property type="entry name" value="MIP"/>
</dbReference>
<comment type="caution">
    <text evidence="11">The sequence shown here is derived from an EMBL/GenBank/DDBJ whole genome shotgun (WGS) entry which is preliminary data.</text>
</comment>
<evidence type="ECO:0000256" key="2">
    <source>
        <dbReference type="ARBA" id="ARBA00006175"/>
    </source>
</evidence>
<dbReference type="RefSeq" id="WP_266149225.1">
    <property type="nucleotide sequence ID" value="NZ_CP064028.1"/>
</dbReference>
<dbReference type="PANTHER" id="PTHR19139">
    <property type="entry name" value="AQUAPORIN TRANSPORTER"/>
    <property type="match status" value="1"/>
</dbReference>
<evidence type="ECO:0000256" key="1">
    <source>
        <dbReference type="ARBA" id="ARBA00004651"/>
    </source>
</evidence>
<feature type="transmembrane region" description="Helical" evidence="10">
    <location>
        <begin position="150"/>
        <end position="171"/>
    </location>
</feature>
<accession>A0ABV9C2V2</accession>
<organism evidence="11 12">
    <name type="scientific">Dyella halodurans</name>
    <dbReference type="NCBI Taxonomy" id="1920171"/>
    <lineage>
        <taxon>Bacteria</taxon>
        <taxon>Pseudomonadati</taxon>
        <taxon>Pseudomonadota</taxon>
        <taxon>Gammaproteobacteria</taxon>
        <taxon>Lysobacterales</taxon>
        <taxon>Rhodanobacteraceae</taxon>
        <taxon>Dyella</taxon>
    </lineage>
</organism>
<dbReference type="PANTHER" id="PTHR19139:SF199">
    <property type="entry name" value="MIP17260P"/>
    <property type="match status" value="1"/>
</dbReference>
<comment type="similarity">
    <text evidence="2 8">Belongs to the MIP/aquaporin (TC 1.A.8) family.</text>
</comment>
<feature type="transmembrane region" description="Helical" evidence="10">
    <location>
        <begin position="191"/>
        <end position="215"/>
    </location>
</feature>
<dbReference type="Pfam" id="PF00230">
    <property type="entry name" value="MIP"/>
    <property type="match status" value="1"/>
</dbReference>
<evidence type="ECO:0000256" key="6">
    <source>
        <dbReference type="ARBA" id="ARBA00022989"/>
    </source>
</evidence>
<keyword evidence="7 10" id="KW-0472">Membrane</keyword>
<evidence type="ECO:0000256" key="7">
    <source>
        <dbReference type="ARBA" id="ARBA00023136"/>
    </source>
</evidence>
<feature type="transmembrane region" description="Helical" evidence="10">
    <location>
        <begin position="44"/>
        <end position="64"/>
    </location>
</feature>
<evidence type="ECO:0000256" key="5">
    <source>
        <dbReference type="ARBA" id="ARBA00022692"/>
    </source>
</evidence>
<evidence type="ECO:0000256" key="3">
    <source>
        <dbReference type="ARBA" id="ARBA00022448"/>
    </source>
</evidence>
<dbReference type="SUPFAM" id="SSF81338">
    <property type="entry name" value="Aquaporin-like"/>
    <property type="match status" value="1"/>
</dbReference>